<dbReference type="InterPro" id="IPR008929">
    <property type="entry name" value="Chondroitin_lyas"/>
</dbReference>
<dbReference type="SUPFAM" id="SSF48230">
    <property type="entry name" value="Chondroitin AC/alginate lyase"/>
    <property type="match status" value="1"/>
</dbReference>
<dbReference type="EMBL" id="CP000510">
    <property type="protein sequence ID" value="ABM02293.1"/>
    <property type="molecule type" value="Genomic_DNA"/>
</dbReference>
<keyword evidence="3" id="KW-0574">Periplasm</keyword>
<dbReference type="Pfam" id="PF07940">
    <property type="entry name" value="Hepar_II_III_C"/>
    <property type="match status" value="1"/>
</dbReference>
<name>A1SS28_PSYIN</name>
<feature type="domain" description="Heparinase II/III-like C-terminal" evidence="5">
    <location>
        <begin position="412"/>
        <end position="667"/>
    </location>
</feature>
<gene>
    <name evidence="7" type="ordered locus">Ping_0433</name>
</gene>
<dbReference type="InterPro" id="IPR031680">
    <property type="entry name" value="Hepar_II_III_N"/>
</dbReference>
<dbReference type="OrthoDB" id="9763014at2"/>
<dbReference type="PANTHER" id="PTHR39210">
    <property type="entry name" value="HEPARIN-SULFATE LYASE"/>
    <property type="match status" value="1"/>
</dbReference>
<evidence type="ECO:0000256" key="1">
    <source>
        <dbReference type="ARBA" id="ARBA00004418"/>
    </source>
</evidence>
<evidence type="ECO:0000256" key="3">
    <source>
        <dbReference type="ARBA" id="ARBA00022764"/>
    </source>
</evidence>
<sequence length="668" mass="75728">MQSLSWYVKRIKTMSTQEITWRVRSLSAALLEHTRVKMNIIASPAFQAGYQEQAPFSPPFRVFVGDIKQFNTQWRPALLTKADHILQHKLSYFNLHDLDLETPINWHKDHATGQQTSRAAIMTVNYRDIKKNGDCKLVWEPNRHHQFVVLARAYQVTGDLKYAQGVISQITSWLDANPYGYGMNWKNPLELGIRIINWVWAIDLILDSGLFTGEFKARLLHSVYLHCRDVSGKFSQGSSANNHLVGEAAGVYIAASYFSILKDAPTWQKKSKAVLENEIQAQTFSDGGSKEHGFSYQFFVFQLYLFSSQIAHWQNNNFSSGYQHTLNKLAEFIAIIAQGGQDYPMLGDQDDGYALDLGNYVHDINALCDLASHLYDNEIFRINAQEASEAAFWLFNQRGRDKNLAFSLQPTPLASHKFVESGYYLLQAGSLKTNDQVSVLFDCAELGYTSIAAHGHADALSLVMRLNGQDLLADSGTYDYYSFPHWRDHFRKTQAHNTIEVDGLDQSVMTGPFMWEKHAQAQCTVWEPNNTGGIVTGTHNGYLRLTSPVTHQRSLNLNTQQKKLQITDQIQSQGDHNIALYFHLSEYCADIKVDGQFCSLILGTSKVIITLPDNLMLEAIQGEWHQDPNHVSLGWISRGYHQRTPITTLIARGKTTTSQQFTTSIQWL</sequence>
<reference evidence="7 8" key="1">
    <citation type="submission" date="2007-01" db="EMBL/GenBank/DDBJ databases">
        <title>Complete sequence of Psychromonas ingrahamii 37.</title>
        <authorList>
            <consortium name="US DOE Joint Genome Institute"/>
            <person name="Copeland A."/>
            <person name="Lucas S."/>
            <person name="Lapidus A."/>
            <person name="Barry K."/>
            <person name="Detter J.C."/>
            <person name="Glavina del Rio T."/>
            <person name="Hammon N."/>
            <person name="Israni S."/>
            <person name="Dalin E."/>
            <person name="Tice H."/>
            <person name="Pitluck S."/>
            <person name="Thompson L.S."/>
            <person name="Brettin T."/>
            <person name="Bruce D."/>
            <person name="Han C."/>
            <person name="Tapia R."/>
            <person name="Schmutz J."/>
            <person name="Larimer F."/>
            <person name="Land M."/>
            <person name="Hauser L."/>
            <person name="Kyrpides N."/>
            <person name="Ivanova N."/>
            <person name="Staley J."/>
            <person name="Richardson P."/>
        </authorList>
    </citation>
    <scope>NUCLEOTIDE SEQUENCE [LARGE SCALE GENOMIC DNA]</scope>
    <source>
        <strain evidence="7 8">37</strain>
    </source>
</reference>
<comment type="subcellular location">
    <subcellularLocation>
        <location evidence="1">Periplasm</location>
    </subcellularLocation>
</comment>
<dbReference type="HOGENOM" id="CLU_022012_0_1_6"/>
<dbReference type="PANTHER" id="PTHR39210:SF1">
    <property type="entry name" value="HEPARIN-SULFATE LYASE"/>
    <property type="match status" value="1"/>
</dbReference>
<evidence type="ECO:0000259" key="6">
    <source>
        <dbReference type="Pfam" id="PF16889"/>
    </source>
</evidence>
<evidence type="ECO:0000256" key="4">
    <source>
        <dbReference type="ARBA" id="ARBA00023239"/>
    </source>
</evidence>
<organism evidence="7 8">
    <name type="scientific">Psychromonas ingrahamii (strain DSM 17664 / CCUG 51855 / 37)</name>
    <dbReference type="NCBI Taxonomy" id="357804"/>
    <lineage>
        <taxon>Bacteria</taxon>
        <taxon>Pseudomonadati</taxon>
        <taxon>Pseudomonadota</taxon>
        <taxon>Gammaproteobacteria</taxon>
        <taxon>Alteromonadales</taxon>
        <taxon>Psychromonadaceae</taxon>
        <taxon>Psychromonas</taxon>
    </lineage>
</organism>
<dbReference type="eggNOG" id="COG5360">
    <property type="taxonomic scope" value="Bacteria"/>
</dbReference>
<dbReference type="GO" id="GO:0042597">
    <property type="term" value="C:periplasmic space"/>
    <property type="evidence" value="ECO:0007669"/>
    <property type="project" value="UniProtKB-SubCell"/>
</dbReference>
<feature type="domain" description="Heparin-sulfate lyase N-terminal" evidence="6">
    <location>
        <begin position="82"/>
        <end position="351"/>
    </location>
</feature>
<dbReference type="KEGG" id="pin:Ping_0433"/>
<keyword evidence="4" id="KW-0456">Lyase</keyword>
<dbReference type="Pfam" id="PF16889">
    <property type="entry name" value="Hepar_II_III_N"/>
    <property type="match status" value="1"/>
</dbReference>
<dbReference type="STRING" id="357804.Ping_0433"/>
<evidence type="ECO:0000313" key="7">
    <source>
        <dbReference type="EMBL" id="ABM02293.1"/>
    </source>
</evidence>
<keyword evidence="8" id="KW-1185">Reference proteome</keyword>
<keyword evidence="2" id="KW-0732">Signal</keyword>
<evidence type="ECO:0000256" key="2">
    <source>
        <dbReference type="ARBA" id="ARBA00022729"/>
    </source>
</evidence>
<dbReference type="GO" id="GO:0016829">
    <property type="term" value="F:lyase activity"/>
    <property type="evidence" value="ECO:0007669"/>
    <property type="project" value="UniProtKB-KW"/>
</dbReference>
<protein>
    <submittedName>
        <fullName evidence="7">Heparinase II/III family protein</fullName>
    </submittedName>
</protein>
<evidence type="ECO:0000313" key="8">
    <source>
        <dbReference type="Proteomes" id="UP000000639"/>
    </source>
</evidence>
<proteinExistence type="predicted"/>
<evidence type="ECO:0000259" key="5">
    <source>
        <dbReference type="Pfam" id="PF07940"/>
    </source>
</evidence>
<dbReference type="RefSeq" id="WP_011768852.1">
    <property type="nucleotide sequence ID" value="NC_008709.1"/>
</dbReference>
<dbReference type="AlphaFoldDB" id="A1SS28"/>
<dbReference type="CAZy" id="PL12">
    <property type="family name" value="Polysaccharide Lyase Family 12"/>
</dbReference>
<dbReference type="Gene3D" id="2.70.98.70">
    <property type="match status" value="1"/>
</dbReference>
<dbReference type="InterPro" id="IPR012480">
    <property type="entry name" value="Hepar_II_III_C"/>
</dbReference>
<dbReference type="Proteomes" id="UP000000639">
    <property type="component" value="Chromosome"/>
</dbReference>
<accession>A1SS28</accession>
<dbReference type="Gene3D" id="1.50.10.100">
    <property type="entry name" value="Chondroitin AC/alginate lyase"/>
    <property type="match status" value="1"/>
</dbReference>